<dbReference type="InterPro" id="IPR041664">
    <property type="entry name" value="AAA_16"/>
</dbReference>
<proteinExistence type="predicted"/>
<dbReference type="Pfam" id="PF13191">
    <property type="entry name" value="AAA_16"/>
    <property type="match status" value="1"/>
</dbReference>
<keyword evidence="2" id="KW-0547">Nucleotide-binding</keyword>
<evidence type="ECO:0000313" key="2">
    <source>
        <dbReference type="EMBL" id="WLQ36779.1"/>
    </source>
</evidence>
<dbReference type="GO" id="GO:0005524">
    <property type="term" value="F:ATP binding"/>
    <property type="evidence" value="ECO:0007669"/>
    <property type="project" value="UniProtKB-KW"/>
</dbReference>
<reference evidence="2 3" key="1">
    <citation type="submission" date="2023-03" db="EMBL/GenBank/DDBJ databases">
        <title>Isolation and description of six Streptomyces strains from soil environments, able to metabolize different microbial glucans.</title>
        <authorList>
            <person name="Widen T."/>
            <person name="Larsbrink J."/>
        </authorList>
    </citation>
    <scope>NUCLEOTIDE SEQUENCE [LARGE SCALE GENOMIC DNA]</scope>
    <source>
        <strain evidence="2 3">Mut1</strain>
    </source>
</reference>
<feature type="domain" description="Orc1-like AAA ATPase" evidence="1">
    <location>
        <begin position="303"/>
        <end position="445"/>
    </location>
</feature>
<protein>
    <submittedName>
        <fullName evidence="2">ATP-binding protein</fullName>
    </submittedName>
</protein>
<name>A0ABY9HRN1_9ACTN</name>
<sequence length="706" mass="77385">MRHTGGEVRPTALPLQGDATSIERALLTLAVRDYPRDPAREQFARGIDQQREVVHEWWWRTPDPELAFTPVEPPQELVNRDAVEEFLRASKVRDMNGEALVVFITSHGIAGSSDTHFLRLPETDSKRLLATAVRTVDVVSAALDSHARNVLVIVNTCFAGNMAADLAAAHKEIRPDRRDNCQLDVLVTCGLKSKIEVTRFPTLLRAALERLRRTAGITTPYLSVPDFIAQYALGLRPEEEKKFKLHHLVQGGTLQPSVCLPNPGYVRLPELPGALAGHTPWAAEYWLDRASGRPHDQDSGWYFRGRESLNRTVADFLGPGTRRGVLLVTGCAGSGKSAVLARAVMLSDPEFRGDPLYKQIEDSSAAATIPGENPRCAALLARSLDAAQFAAGLVTALGLPLRPVGPTDDQVAVWSRQLLAHVEESDDPVTIVVDALDEAQEQSRIVSDVLGPLEPWCRVRVPGQRQDRPAGDTSPGLRLLISVRSSQPAHSAGSVAVEDDAGLLHTLRRLFPAALVERTDNPASKEDMKRYLSALITESAGEELVRAISPVVDAVWPSFIDARLAGYQLRNAPDPLALARDEEWHRTTLTQGIRGLLYRDLRIVENDGLHPRVALALLKASAYAKGQGVPWGEVWPAIAGVFLLPDQLEPQEWDTMIGKLLSGRLSGYLAQSIEDDRRVYRPAHEELAAELLRPDSDLPASGGDHD</sequence>
<gene>
    <name evidence="2" type="ORF">P8A18_26610</name>
</gene>
<evidence type="ECO:0000259" key="1">
    <source>
        <dbReference type="Pfam" id="PF13191"/>
    </source>
</evidence>
<keyword evidence="3" id="KW-1185">Reference proteome</keyword>
<dbReference type="RefSeq" id="WP_306058391.1">
    <property type="nucleotide sequence ID" value="NZ_CP120997.1"/>
</dbReference>
<organism evidence="2 3">
    <name type="scientific">Streptomyces castrisilvae</name>
    <dbReference type="NCBI Taxonomy" id="3033811"/>
    <lineage>
        <taxon>Bacteria</taxon>
        <taxon>Bacillati</taxon>
        <taxon>Actinomycetota</taxon>
        <taxon>Actinomycetes</taxon>
        <taxon>Kitasatosporales</taxon>
        <taxon>Streptomycetaceae</taxon>
        <taxon>Streptomyces</taxon>
    </lineage>
</organism>
<dbReference type="Proteomes" id="UP001239522">
    <property type="component" value="Chromosome"/>
</dbReference>
<keyword evidence="2" id="KW-0067">ATP-binding</keyword>
<dbReference type="EMBL" id="CP120997">
    <property type="protein sequence ID" value="WLQ36779.1"/>
    <property type="molecule type" value="Genomic_DNA"/>
</dbReference>
<evidence type="ECO:0000313" key="3">
    <source>
        <dbReference type="Proteomes" id="UP001239522"/>
    </source>
</evidence>
<accession>A0ABY9HRN1</accession>